<dbReference type="Gene3D" id="2.160.20.10">
    <property type="entry name" value="Single-stranded right-handed beta-helix, Pectin lyase-like"/>
    <property type="match status" value="1"/>
</dbReference>
<sequence>MNRRKFLERIGLAGVGSTTFISQLTNANEHTPQESRTTQKTNSDSDHFFGLIVAAKNASARDKGAAHYVCNGRNDQNVINQALVDLGSKGGVVHLTPGTYVCKGAIKMRHRTSLLGSGRATILKAVGTWTSQDGEQGAVIEPLNSRIHKSRVGFLSINGNRYNGANVQGIYYHINSKSDFDEGSDAIHHFEDIYIYETNQHGFHVAGSYMRATKASNIRVYNVGDEGAAERNKAHGFFIASPDGMYHQCDAGSSAGHGFYVDHANNHFTNCKAWYSGLNGWNIRSARGMYSVCEAQDNSGHGFYIDAGPNSLTSCHADSNSWQSDNPSNDFDGFHIPWGEHIQLIACSAYDKNESNRGHWQRYGFYLGRYAEHVQILGTTIDNNIGSTGGAGITGPTNSVQVTG</sequence>
<name>A0AAV2VSR1_9VIBR</name>
<dbReference type="AlphaFoldDB" id="A0AAV2VSR1"/>
<protein>
    <recommendedName>
        <fullName evidence="3">Pectate lyase superfamily protein domain-containing protein</fullName>
    </recommendedName>
</protein>
<evidence type="ECO:0000313" key="2">
    <source>
        <dbReference type="Proteomes" id="UP000018211"/>
    </source>
</evidence>
<dbReference type="RefSeq" id="WP_022612430.1">
    <property type="nucleotide sequence ID" value="NZ_LK391965.1"/>
</dbReference>
<proteinExistence type="predicted"/>
<dbReference type="Proteomes" id="UP000018211">
    <property type="component" value="Unassembled WGS sequence"/>
</dbReference>
<organism evidence="1 2">
    <name type="scientific">Vibrio nigripulchritudo SOn1</name>
    <dbReference type="NCBI Taxonomy" id="1238450"/>
    <lineage>
        <taxon>Bacteria</taxon>
        <taxon>Pseudomonadati</taxon>
        <taxon>Pseudomonadota</taxon>
        <taxon>Gammaproteobacteria</taxon>
        <taxon>Vibrionales</taxon>
        <taxon>Vibrionaceae</taxon>
        <taxon>Vibrio</taxon>
    </lineage>
</organism>
<dbReference type="InterPro" id="IPR012334">
    <property type="entry name" value="Pectin_lyas_fold"/>
</dbReference>
<reference evidence="1 2" key="1">
    <citation type="journal article" date="2013" name="ISME J.">
        <title>Comparative genomics of pathogenic lineages of Vibrio nigripulchritudo identifies virulence-associated traits.</title>
        <authorList>
            <person name="Goudenege D."/>
            <person name="Labreuche Y."/>
            <person name="Krin E."/>
            <person name="Ansquer D."/>
            <person name="Mangenot S."/>
            <person name="Calteau A."/>
            <person name="Medigue C."/>
            <person name="Mazel D."/>
            <person name="Polz M.F."/>
            <person name="Le Roux F."/>
        </authorList>
    </citation>
    <scope>NUCLEOTIDE SEQUENCE [LARGE SCALE GENOMIC DNA]</scope>
    <source>
        <strain evidence="1 2">SOn1</strain>
    </source>
</reference>
<evidence type="ECO:0008006" key="3">
    <source>
        <dbReference type="Google" id="ProtNLM"/>
    </source>
</evidence>
<evidence type="ECO:0000313" key="1">
    <source>
        <dbReference type="EMBL" id="CCO47727.1"/>
    </source>
</evidence>
<dbReference type="InterPro" id="IPR011050">
    <property type="entry name" value="Pectin_lyase_fold/virulence"/>
</dbReference>
<dbReference type="SUPFAM" id="SSF51126">
    <property type="entry name" value="Pectin lyase-like"/>
    <property type="match status" value="1"/>
</dbReference>
<accession>A0AAV2VSR1</accession>
<dbReference type="EMBL" id="CAOF01000125">
    <property type="protein sequence ID" value="CCO47727.1"/>
    <property type="molecule type" value="Genomic_DNA"/>
</dbReference>
<comment type="caution">
    <text evidence="1">The sequence shown here is derived from an EMBL/GenBank/DDBJ whole genome shotgun (WGS) entry which is preliminary data.</text>
</comment>
<gene>
    <name evidence="1" type="ORF">VIBNISOn1_340042</name>
</gene>